<feature type="compositionally biased region" description="Basic and acidic residues" evidence="1">
    <location>
        <begin position="7"/>
        <end position="21"/>
    </location>
</feature>
<dbReference type="AlphaFoldDB" id="A0A7E4V1N8"/>
<feature type="region of interest" description="Disordered" evidence="1">
    <location>
        <begin position="1"/>
        <end position="21"/>
    </location>
</feature>
<accession>A0A7E4V1N8</accession>
<name>A0A7E4V1N8_PANRE</name>
<evidence type="ECO:0000313" key="3">
    <source>
        <dbReference type="WBParaSite" id="Pan_g15372.t1"/>
    </source>
</evidence>
<evidence type="ECO:0000256" key="1">
    <source>
        <dbReference type="SAM" id="MobiDB-lite"/>
    </source>
</evidence>
<evidence type="ECO:0000313" key="2">
    <source>
        <dbReference type="Proteomes" id="UP000492821"/>
    </source>
</evidence>
<sequence>MGCAPSKRNDERSVADNHETRDHDADRIAAMVFVPHPKVDIVVGNGISREVDMMHTVIFVFGGPGSQKGVLTQELAHEYDFTLINVEDIVFSYLPGKVANTVSDIVEIQEMLKRDNGVLTVDWILNMISAKLTTSSNQRFIVDIVPELNSIIKSEAYRNVDHDTVMKNFERRHHIHFAIELFVPTDEKPFDDKGDGNHNDINTKQLSPELTAFVKGIDEADKGRLEKRIANYNKCAKPFLKYFHKTKRVVRFDCKCPHNPEVMNAVRQTLNDFGFARNNDFIRVVLFFPRDKTAETIDLNYYRLKKVYLNDICPDREETLSGQIRAVRKFIYRTARENENFLVVLNGLNNTDYPLTKRINFAETKDTFLDYYIRHRELRVPEQRFVFDYVERA</sequence>
<dbReference type="InterPro" id="IPR027417">
    <property type="entry name" value="P-loop_NTPase"/>
</dbReference>
<dbReference type="SUPFAM" id="SSF52540">
    <property type="entry name" value="P-loop containing nucleoside triphosphate hydrolases"/>
    <property type="match status" value="1"/>
</dbReference>
<dbReference type="Proteomes" id="UP000492821">
    <property type="component" value="Unassembled WGS sequence"/>
</dbReference>
<dbReference type="WBParaSite" id="Pan_g15372.t1">
    <property type="protein sequence ID" value="Pan_g15372.t1"/>
    <property type="gene ID" value="Pan_g15372"/>
</dbReference>
<keyword evidence="2" id="KW-1185">Reference proteome</keyword>
<organism evidence="2 3">
    <name type="scientific">Panagrellus redivivus</name>
    <name type="common">Microworm</name>
    <dbReference type="NCBI Taxonomy" id="6233"/>
    <lineage>
        <taxon>Eukaryota</taxon>
        <taxon>Metazoa</taxon>
        <taxon>Ecdysozoa</taxon>
        <taxon>Nematoda</taxon>
        <taxon>Chromadorea</taxon>
        <taxon>Rhabditida</taxon>
        <taxon>Tylenchina</taxon>
        <taxon>Panagrolaimomorpha</taxon>
        <taxon>Panagrolaimoidea</taxon>
        <taxon>Panagrolaimidae</taxon>
        <taxon>Panagrellus</taxon>
    </lineage>
</organism>
<reference evidence="2" key="1">
    <citation type="journal article" date="2013" name="Genetics">
        <title>The draft genome and transcriptome of Panagrellus redivivus are shaped by the harsh demands of a free-living lifestyle.</title>
        <authorList>
            <person name="Srinivasan J."/>
            <person name="Dillman A.R."/>
            <person name="Macchietto M.G."/>
            <person name="Heikkinen L."/>
            <person name="Lakso M."/>
            <person name="Fracchia K.M."/>
            <person name="Antoshechkin I."/>
            <person name="Mortazavi A."/>
            <person name="Wong G."/>
            <person name="Sternberg P.W."/>
        </authorList>
    </citation>
    <scope>NUCLEOTIDE SEQUENCE [LARGE SCALE GENOMIC DNA]</scope>
    <source>
        <strain evidence="2">MT8872</strain>
    </source>
</reference>
<dbReference type="Gene3D" id="3.40.50.300">
    <property type="entry name" value="P-loop containing nucleotide triphosphate hydrolases"/>
    <property type="match status" value="1"/>
</dbReference>
<protein>
    <submittedName>
        <fullName evidence="3">Adenylate kinase</fullName>
    </submittedName>
</protein>
<reference evidence="3" key="2">
    <citation type="submission" date="2020-10" db="UniProtKB">
        <authorList>
            <consortium name="WormBaseParasite"/>
        </authorList>
    </citation>
    <scope>IDENTIFICATION</scope>
</reference>
<proteinExistence type="predicted"/>